<evidence type="ECO:0000313" key="3">
    <source>
        <dbReference type="Proteomes" id="UP000799437"/>
    </source>
</evidence>
<evidence type="ECO:0000256" key="1">
    <source>
        <dbReference type="SAM" id="MobiDB-lite"/>
    </source>
</evidence>
<gene>
    <name evidence="2" type="ORF">EJ05DRAFT_257920</name>
</gene>
<dbReference type="AlphaFoldDB" id="A0A6A6WGC3"/>
<dbReference type="OrthoDB" id="27483at2759"/>
<feature type="region of interest" description="Disordered" evidence="1">
    <location>
        <begin position="276"/>
        <end position="322"/>
    </location>
</feature>
<feature type="compositionally biased region" description="Basic and acidic residues" evidence="1">
    <location>
        <begin position="311"/>
        <end position="322"/>
    </location>
</feature>
<proteinExistence type="predicted"/>
<organism evidence="2 3">
    <name type="scientific">Pseudovirgaria hyperparasitica</name>
    <dbReference type="NCBI Taxonomy" id="470096"/>
    <lineage>
        <taxon>Eukaryota</taxon>
        <taxon>Fungi</taxon>
        <taxon>Dikarya</taxon>
        <taxon>Ascomycota</taxon>
        <taxon>Pezizomycotina</taxon>
        <taxon>Dothideomycetes</taxon>
        <taxon>Dothideomycetes incertae sedis</taxon>
        <taxon>Acrospermales</taxon>
        <taxon>Acrospermaceae</taxon>
        <taxon>Pseudovirgaria</taxon>
    </lineage>
</organism>
<sequence>MDEAITDFVDGFKGVKEFVNALNVELLLELSNPKNVRKEFLRNLFGVISKFAISTFDFDLYYAYVKHHGNTDGLIRDFYHQALAHDEDLASNLLQQLSNKVSNAKKNTVLGVLWSLMKELLPSVDTGSLEVQTCFQSLVEAYITKTVDKEPSKPEDWARPAEVYKCYSSGCKACPELNLFLKDPEAKEKTIVLTADDHRHVKWHFDYLENGNGGRDGEVRFTKTLKEWEKRHRSWDLDVKATQEKLQKLPKDALKRALGDKYDTLMALDLVRIDRSTAQAPDEVQPPSRPKRPQAEDANDTAPVRNSKRARRDEEQAEGREM</sequence>
<dbReference type="GeneID" id="54481291"/>
<accession>A0A6A6WGC3</accession>
<reference evidence="2" key="1">
    <citation type="journal article" date="2020" name="Stud. Mycol.">
        <title>101 Dothideomycetes genomes: a test case for predicting lifestyles and emergence of pathogens.</title>
        <authorList>
            <person name="Haridas S."/>
            <person name="Albert R."/>
            <person name="Binder M."/>
            <person name="Bloem J."/>
            <person name="Labutti K."/>
            <person name="Salamov A."/>
            <person name="Andreopoulos B."/>
            <person name="Baker S."/>
            <person name="Barry K."/>
            <person name="Bills G."/>
            <person name="Bluhm B."/>
            <person name="Cannon C."/>
            <person name="Castanera R."/>
            <person name="Culley D."/>
            <person name="Daum C."/>
            <person name="Ezra D."/>
            <person name="Gonzalez J."/>
            <person name="Henrissat B."/>
            <person name="Kuo A."/>
            <person name="Liang C."/>
            <person name="Lipzen A."/>
            <person name="Lutzoni F."/>
            <person name="Magnuson J."/>
            <person name="Mondo S."/>
            <person name="Nolan M."/>
            <person name="Ohm R."/>
            <person name="Pangilinan J."/>
            <person name="Park H.-J."/>
            <person name="Ramirez L."/>
            <person name="Alfaro M."/>
            <person name="Sun H."/>
            <person name="Tritt A."/>
            <person name="Yoshinaga Y."/>
            <person name="Zwiers L.-H."/>
            <person name="Turgeon B."/>
            <person name="Goodwin S."/>
            <person name="Spatafora J."/>
            <person name="Crous P."/>
            <person name="Grigoriev I."/>
        </authorList>
    </citation>
    <scope>NUCLEOTIDE SEQUENCE</scope>
    <source>
        <strain evidence="2">CBS 121739</strain>
    </source>
</reference>
<keyword evidence="3" id="KW-1185">Reference proteome</keyword>
<dbReference type="RefSeq" id="XP_033603710.1">
    <property type="nucleotide sequence ID" value="XM_033740237.1"/>
</dbReference>
<evidence type="ECO:0000313" key="2">
    <source>
        <dbReference type="EMBL" id="KAF2761259.1"/>
    </source>
</evidence>
<dbReference type="Proteomes" id="UP000799437">
    <property type="component" value="Unassembled WGS sequence"/>
</dbReference>
<name>A0A6A6WGC3_9PEZI</name>
<protein>
    <submittedName>
        <fullName evidence="2">Uncharacterized protein</fullName>
    </submittedName>
</protein>
<dbReference type="EMBL" id="ML996567">
    <property type="protein sequence ID" value="KAF2761259.1"/>
    <property type="molecule type" value="Genomic_DNA"/>
</dbReference>